<dbReference type="GO" id="GO:0005886">
    <property type="term" value="C:plasma membrane"/>
    <property type="evidence" value="ECO:0007669"/>
    <property type="project" value="UniProtKB-SubCell"/>
</dbReference>
<feature type="transmembrane region" description="Helical" evidence="7">
    <location>
        <begin position="62"/>
        <end position="81"/>
    </location>
</feature>
<proteinExistence type="inferred from homology"/>
<keyword evidence="9" id="KW-1185">Reference proteome</keyword>
<sequence>MNRATLSALGPDYWSIVGHGASAIVLYTIVGIALMVLGFFVIDWTTPGPLRALVQAGRPNAAAITASGVLSMALIIVLAIYSSTGDLVGGLIKTLVFGLLGIAAQAFSVRLVGVIKGVDIGRVLAEERFTPEVLVVAASYLAFGLIIAAAIL</sequence>
<feature type="transmembrane region" description="Helical" evidence="7">
    <location>
        <begin position="133"/>
        <end position="151"/>
    </location>
</feature>
<evidence type="ECO:0000313" key="9">
    <source>
        <dbReference type="Proteomes" id="UP000547444"/>
    </source>
</evidence>
<protein>
    <submittedName>
        <fullName evidence="8">Uncharacterized membrane protein YjfL (UPF0719 family)</fullName>
    </submittedName>
</protein>
<evidence type="ECO:0000313" key="8">
    <source>
        <dbReference type="EMBL" id="NIH95415.1"/>
    </source>
</evidence>
<accession>A0A7X5TZ40</accession>
<keyword evidence="6 7" id="KW-0472">Membrane</keyword>
<feature type="transmembrane region" description="Helical" evidence="7">
    <location>
        <begin position="87"/>
        <end position="112"/>
    </location>
</feature>
<name>A0A7X5TZ40_9MYCO</name>
<evidence type="ECO:0000256" key="6">
    <source>
        <dbReference type="ARBA" id="ARBA00023136"/>
    </source>
</evidence>
<keyword evidence="3" id="KW-1003">Cell membrane</keyword>
<evidence type="ECO:0000256" key="4">
    <source>
        <dbReference type="ARBA" id="ARBA00022692"/>
    </source>
</evidence>
<keyword evidence="5 7" id="KW-1133">Transmembrane helix</keyword>
<comment type="similarity">
    <text evidence="2">Belongs to the UPF0719 family.</text>
</comment>
<keyword evidence="4 7" id="KW-0812">Transmembrane</keyword>
<dbReference type="Pfam" id="PF03994">
    <property type="entry name" value="DUF350"/>
    <property type="match status" value="1"/>
</dbReference>
<dbReference type="InterPro" id="IPR007140">
    <property type="entry name" value="DUF350"/>
</dbReference>
<evidence type="ECO:0000256" key="1">
    <source>
        <dbReference type="ARBA" id="ARBA00004651"/>
    </source>
</evidence>
<evidence type="ECO:0000256" key="3">
    <source>
        <dbReference type="ARBA" id="ARBA00022475"/>
    </source>
</evidence>
<dbReference type="Proteomes" id="UP000547444">
    <property type="component" value="Unassembled WGS sequence"/>
</dbReference>
<evidence type="ECO:0000256" key="2">
    <source>
        <dbReference type="ARBA" id="ARBA00005779"/>
    </source>
</evidence>
<comment type="caution">
    <text evidence="8">The sequence shown here is derived from an EMBL/GenBank/DDBJ whole genome shotgun (WGS) entry which is preliminary data.</text>
</comment>
<gene>
    <name evidence="8" type="ORF">FHU31_002371</name>
</gene>
<organism evidence="8 9">
    <name type="scientific">Mycolicibacterium fluoranthenivorans</name>
    <dbReference type="NCBI Taxonomy" id="258505"/>
    <lineage>
        <taxon>Bacteria</taxon>
        <taxon>Bacillati</taxon>
        <taxon>Actinomycetota</taxon>
        <taxon>Actinomycetes</taxon>
        <taxon>Mycobacteriales</taxon>
        <taxon>Mycobacteriaceae</taxon>
        <taxon>Mycolicibacterium</taxon>
    </lineage>
</organism>
<evidence type="ECO:0000256" key="7">
    <source>
        <dbReference type="SAM" id="Phobius"/>
    </source>
</evidence>
<evidence type="ECO:0000256" key="5">
    <source>
        <dbReference type="ARBA" id="ARBA00022989"/>
    </source>
</evidence>
<dbReference type="RefSeq" id="WP_167158472.1">
    <property type="nucleotide sequence ID" value="NZ_JAANOW010000001.1"/>
</dbReference>
<dbReference type="AlphaFoldDB" id="A0A7X5TZ40"/>
<reference evidence="8 9" key="1">
    <citation type="submission" date="2020-03" db="EMBL/GenBank/DDBJ databases">
        <title>Sequencing the genomes of 1000 actinobacteria strains.</title>
        <authorList>
            <person name="Klenk H.-P."/>
        </authorList>
    </citation>
    <scope>NUCLEOTIDE SEQUENCE [LARGE SCALE GENOMIC DNA]</scope>
    <source>
        <strain evidence="8 9">DSM 44556</strain>
    </source>
</reference>
<comment type="subcellular location">
    <subcellularLocation>
        <location evidence="1">Cell membrane</location>
        <topology evidence="1">Multi-pass membrane protein</topology>
    </subcellularLocation>
</comment>
<feature type="transmembrane region" description="Helical" evidence="7">
    <location>
        <begin position="20"/>
        <end position="42"/>
    </location>
</feature>
<dbReference type="EMBL" id="JAANOW010000001">
    <property type="protein sequence ID" value="NIH95415.1"/>
    <property type="molecule type" value="Genomic_DNA"/>
</dbReference>